<dbReference type="GO" id="GO:0016020">
    <property type="term" value="C:membrane"/>
    <property type="evidence" value="ECO:0007669"/>
    <property type="project" value="UniProtKB-SubCell"/>
</dbReference>
<dbReference type="EMBL" id="JARQZJ010000127">
    <property type="protein sequence ID" value="KAK9891235.1"/>
    <property type="molecule type" value="Genomic_DNA"/>
</dbReference>
<comment type="subcellular location">
    <subcellularLocation>
        <location evidence="1">Membrane</location>
        <topology evidence="1">Multi-pass membrane protein</topology>
    </subcellularLocation>
</comment>
<keyword evidence="5 6" id="KW-0472">Membrane</keyword>
<dbReference type="InterPro" id="IPR007262">
    <property type="entry name" value="Vps55/LEPROT"/>
</dbReference>
<sequence length="173" mass="19320">MATTARKWAYYTNIITNKSIGGHILAKISLQDRSYKNPKLWLVSKVSIYFLVCLAFAGSLGMTFLILACALNVYSSWWPFFVVLFYVLSPIPTMISRRYSDGSGGSNPCMEAAVFLTMGILVSSFALPIVLARIAAIEWGACYLTLAGNFVVYATLLGFFLTFDNDDHDYNMW</sequence>
<evidence type="ECO:0000256" key="2">
    <source>
        <dbReference type="ARBA" id="ARBA00005645"/>
    </source>
</evidence>
<organism evidence="7 8">
    <name type="scientific">Henosepilachna vigintioctopunctata</name>
    <dbReference type="NCBI Taxonomy" id="420089"/>
    <lineage>
        <taxon>Eukaryota</taxon>
        <taxon>Metazoa</taxon>
        <taxon>Ecdysozoa</taxon>
        <taxon>Arthropoda</taxon>
        <taxon>Hexapoda</taxon>
        <taxon>Insecta</taxon>
        <taxon>Pterygota</taxon>
        <taxon>Neoptera</taxon>
        <taxon>Endopterygota</taxon>
        <taxon>Coleoptera</taxon>
        <taxon>Polyphaga</taxon>
        <taxon>Cucujiformia</taxon>
        <taxon>Coccinelloidea</taxon>
        <taxon>Coccinellidae</taxon>
        <taxon>Epilachninae</taxon>
        <taxon>Epilachnini</taxon>
        <taxon>Henosepilachna</taxon>
    </lineage>
</organism>
<evidence type="ECO:0000313" key="8">
    <source>
        <dbReference type="Proteomes" id="UP001431783"/>
    </source>
</evidence>
<feature type="transmembrane region" description="Helical" evidence="6">
    <location>
        <begin position="77"/>
        <end position="95"/>
    </location>
</feature>
<accession>A0AAW1V942</accession>
<dbReference type="AlphaFoldDB" id="A0AAW1V942"/>
<evidence type="ECO:0008006" key="9">
    <source>
        <dbReference type="Google" id="ProtNLM"/>
    </source>
</evidence>
<feature type="transmembrane region" description="Helical" evidence="6">
    <location>
        <begin position="48"/>
        <end position="70"/>
    </location>
</feature>
<evidence type="ECO:0000256" key="1">
    <source>
        <dbReference type="ARBA" id="ARBA00004141"/>
    </source>
</evidence>
<protein>
    <recommendedName>
        <fullName evidence="9">Leptin receptor gene-related protein</fullName>
    </recommendedName>
</protein>
<keyword evidence="4 6" id="KW-1133">Transmembrane helix</keyword>
<reference evidence="7 8" key="1">
    <citation type="submission" date="2023-03" db="EMBL/GenBank/DDBJ databases">
        <title>Genome insight into feeding habits of ladybird beetles.</title>
        <authorList>
            <person name="Li H.-S."/>
            <person name="Huang Y.-H."/>
            <person name="Pang H."/>
        </authorList>
    </citation>
    <scope>NUCLEOTIDE SEQUENCE [LARGE SCALE GENOMIC DNA]</scope>
    <source>
        <strain evidence="7">SYSU_2023b</strain>
        <tissue evidence="7">Whole body</tissue>
    </source>
</reference>
<dbReference type="GO" id="GO:0032511">
    <property type="term" value="P:late endosome to vacuole transport via multivesicular body sorting pathway"/>
    <property type="evidence" value="ECO:0007669"/>
    <property type="project" value="TreeGrafter"/>
</dbReference>
<dbReference type="PANTHER" id="PTHR12050:SF0">
    <property type="entry name" value="RH04491P"/>
    <property type="match status" value="1"/>
</dbReference>
<dbReference type="GO" id="GO:0005768">
    <property type="term" value="C:endosome"/>
    <property type="evidence" value="ECO:0007669"/>
    <property type="project" value="TreeGrafter"/>
</dbReference>
<dbReference type="Pfam" id="PF04133">
    <property type="entry name" value="Vps55"/>
    <property type="match status" value="1"/>
</dbReference>
<comment type="caution">
    <text evidence="7">The sequence shown here is derived from an EMBL/GenBank/DDBJ whole genome shotgun (WGS) entry which is preliminary data.</text>
</comment>
<dbReference type="Proteomes" id="UP001431783">
    <property type="component" value="Unassembled WGS sequence"/>
</dbReference>
<evidence type="ECO:0000256" key="3">
    <source>
        <dbReference type="ARBA" id="ARBA00022692"/>
    </source>
</evidence>
<evidence type="ECO:0000256" key="6">
    <source>
        <dbReference type="SAM" id="Phobius"/>
    </source>
</evidence>
<evidence type="ECO:0000256" key="5">
    <source>
        <dbReference type="ARBA" id="ARBA00023136"/>
    </source>
</evidence>
<keyword evidence="3 6" id="KW-0812">Transmembrane</keyword>
<keyword evidence="8" id="KW-1185">Reference proteome</keyword>
<name>A0AAW1V942_9CUCU</name>
<evidence type="ECO:0000256" key="4">
    <source>
        <dbReference type="ARBA" id="ARBA00022989"/>
    </source>
</evidence>
<feature type="transmembrane region" description="Helical" evidence="6">
    <location>
        <begin position="143"/>
        <end position="163"/>
    </location>
</feature>
<evidence type="ECO:0000313" key="7">
    <source>
        <dbReference type="EMBL" id="KAK9891235.1"/>
    </source>
</evidence>
<proteinExistence type="inferred from homology"/>
<comment type="similarity">
    <text evidence="2">Belongs to the OB-RGRP/VPS55 family.</text>
</comment>
<gene>
    <name evidence="7" type="ORF">WA026_013548</name>
</gene>
<feature type="transmembrane region" description="Helical" evidence="6">
    <location>
        <begin position="115"/>
        <end position="136"/>
    </location>
</feature>
<dbReference type="PANTHER" id="PTHR12050">
    <property type="entry name" value="LEPTIN RECEPTOR-RELATED"/>
    <property type="match status" value="1"/>
</dbReference>